<comment type="function">
    <text evidence="3">Lipolytic acyl hydrolase (LAH).</text>
</comment>
<dbReference type="Pfam" id="PF01734">
    <property type="entry name" value="Patatin"/>
    <property type="match status" value="1"/>
</dbReference>
<feature type="active site" description="Proton acceptor" evidence="2">
    <location>
        <position position="231"/>
    </location>
</feature>
<comment type="caution">
    <text evidence="2">Lacks conserved residue(s) required for the propagation of feature annotation.</text>
</comment>
<dbReference type="GO" id="GO:0005811">
    <property type="term" value="C:lipid droplet"/>
    <property type="evidence" value="ECO:0007669"/>
    <property type="project" value="TreeGrafter"/>
</dbReference>
<evidence type="ECO:0000256" key="4">
    <source>
        <dbReference type="SAM" id="MobiDB-lite"/>
    </source>
</evidence>
<evidence type="ECO:0000256" key="3">
    <source>
        <dbReference type="RuleBase" id="RU361262"/>
    </source>
</evidence>
<gene>
    <name evidence="6" type="ORF">WJX81_003246</name>
</gene>
<organism evidence="6 7">
    <name type="scientific">Elliptochloris bilobata</name>
    <dbReference type="NCBI Taxonomy" id="381761"/>
    <lineage>
        <taxon>Eukaryota</taxon>
        <taxon>Viridiplantae</taxon>
        <taxon>Chlorophyta</taxon>
        <taxon>core chlorophytes</taxon>
        <taxon>Trebouxiophyceae</taxon>
        <taxon>Trebouxiophyceae incertae sedis</taxon>
        <taxon>Elliptochloris clade</taxon>
        <taxon>Elliptochloris</taxon>
    </lineage>
</organism>
<feature type="active site" description="Nucleophile" evidence="2">
    <location>
        <position position="115"/>
    </location>
</feature>
<comment type="similarity">
    <text evidence="3">Belongs to the patatin family.</text>
</comment>
<dbReference type="GO" id="GO:0016020">
    <property type="term" value="C:membrane"/>
    <property type="evidence" value="ECO:0007669"/>
    <property type="project" value="TreeGrafter"/>
</dbReference>
<dbReference type="EC" id="3.1.1.-" evidence="3"/>
<dbReference type="GO" id="GO:0055088">
    <property type="term" value="P:lipid homeostasis"/>
    <property type="evidence" value="ECO:0007669"/>
    <property type="project" value="TreeGrafter"/>
</dbReference>
<feature type="short sequence motif" description="GXSXG" evidence="2">
    <location>
        <begin position="113"/>
        <end position="117"/>
    </location>
</feature>
<keyword evidence="2 3" id="KW-0442">Lipid degradation</keyword>
<dbReference type="Gene3D" id="3.40.1090.10">
    <property type="entry name" value="Cytosolic phospholipase A2 catalytic domain"/>
    <property type="match status" value="1"/>
</dbReference>
<feature type="region of interest" description="Disordered" evidence="4">
    <location>
        <begin position="22"/>
        <end position="64"/>
    </location>
</feature>
<proteinExistence type="inferred from homology"/>
<dbReference type="GO" id="GO:0004806">
    <property type="term" value="F:triacylglycerol lipase activity"/>
    <property type="evidence" value="ECO:0007669"/>
    <property type="project" value="TreeGrafter"/>
</dbReference>
<dbReference type="SUPFAM" id="SSF52151">
    <property type="entry name" value="FabD/lysophospholipase-like"/>
    <property type="match status" value="1"/>
</dbReference>
<dbReference type="EMBL" id="JALJOU010000009">
    <property type="protein sequence ID" value="KAK9841996.1"/>
    <property type="molecule type" value="Genomic_DNA"/>
</dbReference>
<keyword evidence="7" id="KW-1185">Reference proteome</keyword>
<dbReference type="GO" id="GO:0019433">
    <property type="term" value="P:triglyceride catabolic process"/>
    <property type="evidence" value="ECO:0007669"/>
    <property type="project" value="TreeGrafter"/>
</dbReference>
<evidence type="ECO:0000259" key="5">
    <source>
        <dbReference type="PROSITE" id="PS51635"/>
    </source>
</evidence>
<evidence type="ECO:0000256" key="1">
    <source>
        <dbReference type="ARBA" id="ARBA00023098"/>
    </source>
</evidence>
<dbReference type="PROSITE" id="PS51635">
    <property type="entry name" value="PNPLA"/>
    <property type="match status" value="1"/>
</dbReference>
<dbReference type="InterPro" id="IPR033562">
    <property type="entry name" value="PLPL"/>
</dbReference>
<dbReference type="AlphaFoldDB" id="A0AAW1S7E2"/>
<dbReference type="PANTHER" id="PTHR12406">
    <property type="entry name" value="CALCIUM-INDEPENDENT PHOSPHOLIPASE A2 IPLA2 -RELATED"/>
    <property type="match status" value="1"/>
</dbReference>
<dbReference type="GO" id="GO:0005737">
    <property type="term" value="C:cytoplasm"/>
    <property type="evidence" value="ECO:0007669"/>
    <property type="project" value="TreeGrafter"/>
</dbReference>
<reference evidence="6 7" key="1">
    <citation type="journal article" date="2024" name="Nat. Commun.">
        <title>Phylogenomics reveals the evolutionary origins of lichenization in chlorophyte algae.</title>
        <authorList>
            <person name="Puginier C."/>
            <person name="Libourel C."/>
            <person name="Otte J."/>
            <person name="Skaloud P."/>
            <person name="Haon M."/>
            <person name="Grisel S."/>
            <person name="Petersen M."/>
            <person name="Berrin J.G."/>
            <person name="Delaux P.M."/>
            <person name="Dal Grande F."/>
            <person name="Keller J."/>
        </authorList>
    </citation>
    <scope>NUCLEOTIDE SEQUENCE [LARGE SCALE GENOMIC DNA]</scope>
    <source>
        <strain evidence="6 7">SAG 245.80</strain>
    </source>
</reference>
<evidence type="ECO:0000313" key="6">
    <source>
        <dbReference type="EMBL" id="KAK9841996.1"/>
    </source>
</evidence>
<feature type="domain" description="PNPLA" evidence="5">
    <location>
        <begin position="80"/>
        <end position="244"/>
    </location>
</feature>
<dbReference type="Proteomes" id="UP001445335">
    <property type="component" value="Unassembled WGS sequence"/>
</dbReference>
<evidence type="ECO:0000256" key="2">
    <source>
        <dbReference type="PROSITE-ProRule" id="PRU01161"/>
    </source>
</evidence>
<evidence type="ECO:0000313" key="7">
    <source>
        <dbReference type="Proteomes" id="UP001445335"/>
    </source>
</evidence>
<accession>A0AAW1S7E2</accession>
<sequence>MLGRQVRLAAAKGRALTRACASGDGAGTVQRGALRPGGKSPSPSMRTAPAEEDDAAPSSPPLGPQSVVEALRDSSSRLGFGFSAGGLLFPYYIGVVGKLTSLRIMTPDTPVAGASAGSLIAACHHAGLTEQQVTEACWVLCDNCRRNGTRGRLGRVLERFLHDLLPEDVHERCSDRTFVAVTQLWPRPRGKLISSFESKEDLIACLLTSCHIPWWFDGGIARTFRGSMHYDGGLTNFIPVPPETVGVRVCCFPASAIRSVGYRIGISPPLGQHDMSQLLQWAFNPAAEETLESLVHQGRVDAEAWANSSGALAAVLGEPHRLAAPESDFAKQGAGSNGAGLVADGGEATEKGGLVRSLASRLLGR</sequence>
<comment type="domain">
    <text evidence="3">The nitrogen atoms of the two glycine residues in the GGXR motif define the oxyanion hole, and stabilize the oxyanion that forms during the nucleophilic attack by the catalytic serine during substrate cleavage.</text>
</comment>
<keyword evidence="1 2" id="KW-0443">Lipid metabolism</keyword>
<name>A0AAW1S7E2_9CHLO</name>
<comment type="caution">
    <text evidence="6">The sequence shown here is derived from an EMBL/GenBank/DDBJ whole genome shotgun (WGS) entry which is preliminary data.</text>
</comment>
<dbReference type="InterPro" id="IPR002641">
    <property type="entry name" value="PNPLA_dom"/>
</dbReference>
<dbReference type="PANTHER" id="PTHR12406:SF7">
    <property type="entry name" value="PATATIN-LIKE PHOSPHOLIPASE DOMAIN-CONTAINING PROTEIN 4"/>
    <property type="match status" value="1"/>
</dbReference>
<dbReference type="CDD" id="cd07224">
    <property type="entry name" value="Pat_like"/>
    <property type="match status" value="1"/>
</dbReference>
<keyword evidence="2 3" id="KW-0378">Hydrolase</keyword>
<dbReference type="InterPro" id="IPR016035">
    <property type="entry name" value="Acyl_Trfase/lysoPLipase"/>
</dbReference>
<feature type="short sequence motif" description="DGA/G" evidence="2">
    <location>
        <begin position="231"/>
        <end position="233"/>
    </location>
</feature>
<protein>
    <recommendedName>
        <fullName evidence="3">Patatin</fullName>
        <ecNumber evidence="3">3.1.1.-</ecNumber>
    </recommendedName>
</protein>